<dbReference type="AlphaFoldDB" id="A0A9I9E9V9"/>
<dbReference type="Gramene" id="MELO3C030859.2.1">
    <property type="protein sequence ID" value="MELO3C030859.2.1"/>
    <property type="gene ID" value="MELO3C030859.2"/>
</dbReference>
<name>A0A9I9E9V9_CUCME</name>
<protein>
    <submittedName>
        <fullName evidence="1">Uncharacterized protein</fullName>
    </submittedName>
</protein>
<dbReference type="EnsemblPlants" id="MELO3C030859.2.1">
    <property type="protein sequence ID" value="MELO3C030859.2.1"/>
    <property type="gene ID" value="MELO3C030859.2"/>
</dbReference>
<proteinExistence type="predicted"/>
<organism evidence="1">
    <name type="scientific">Cucumis melo</name>
    <name type="common">Muskmelon</name>
    <dbReference type="NCBI Taxonomy" id="3656"/>
    <lineage>
        <taxon>Eukaryota</taxon>
        <taxon>Viridiplantae</taxon>
        <taxon>Streptophyta</taxon>
        <taxon>Embryophyta</taxon>
        <taxon>Tracheophyta</taxon>
        <taxon>Spermatophyta</taxon>
        <taxon>Magnoliopsida</taxon>
        <taxon>eudicotyledons</taxon>
        <taxon>Gunneridae</taxon>
        <taxon>Pentapetalae</taxon>
        <taxon>rosids</taxon>
        <taxon>fabids</taxon>
        <taxon>Cucurbitales</taxon>
        <taxon>Cucurbitaceae</taxon>
        <taxon>Benincaseae</taxon>
        <taxon>Cucumis</taxon>
    </lineage>
</organism>
<evidence type="ECO:0000313" key="1">
    <source>
        <dbReference type="EnsemblPlants" id="MELO3C030859.2.1"/>
    </source>
</evidence>
<sequence length="50" mass="5779">MLGRSSYCEGWCLDFREVEGNQEAETSFSVNHSQIASHHLQHPLYFKLVP</sequence>
<reference evidence="1" key="1">
    <citation type="submission" date="2023-03" db="UniProtKB">
        <authorList>
            <consortium name="EnsemblPlants"/>
        </authorList>
    </citation>
    <scope>IDENTIFICATION</scope>
</reference>
<accession>A0A9I9E9V9</accession>